<comment type="caution">
    <text evidence="3">The sequence shown here is derived from an EMBL/GenBank/DDBJ whole genome shotgun (WGS) entry which is preliminary data.</text>
</comment>
<sequence>MCICFLGFNQAKSQNIIAKSFTKNNMKILETQSHIDSLNIAIHYIESHKAGDDFPVLFLHGSSFPTALSFGFYMDDTSWMTNLSENGYDVYSLDFLGYGYSDRYPEMENNSIDERVVGRAEEVVLDVEKAVALVLQKSGKDKVYLIGHSWGGSVSALYASKFSDKIEKLVLFATITARNEKYEAEKIQGSFVEMTPEQRIDAMKLLTPNGKSCQLEKEVFMNWGKIWEESDPLFKKENGKVRFPSGPNQDVEDLLHHKPYYKPENIKAPTLIIRGSWDQYPNDADAQKLFKSLKNAASKKYVTLDTGTHVAHLETSRKQLYEETLVFLRSRQKM</sequence>
<dbReference type="eggNOG" id="COG2267">
    <property type="taxonomic scope" value="Bacteria"/>
</dbReference>
<reference evidence="3 4" key="1">
    <citation type="submission" date="2014-07" db="EMBL/GenBank/DDBJ databases">
        <title>Genome of Flavobacterium reichenbachii LMG 25512.</title>
        <authorList>
            <person name="Stropko S.J."/>
            <person name="Pipes S.E."/>
            <person name="Newman J.D."/>
        </authorList>
    </citation>
    <scope>NUCLEOTIDE SEQUENCE [LARGE SCALE GENOMIC DNA]</scope>
    <source>
        <strain evidence="3 4">LMG 25512</strain>
    </source>
</reference>
<dbReference type="InterPro" id="IPR022742">
    <property type="entry name" value="Hydrolase_4"/>
</dbReference>
<gene>
    <name evidence="3" type="ORF">IW19_08090</name>
</gene>
<evidence type="ECO:0000313" key="4">
    <source>
        <dbReference type="Proteomes" id="UP000028715"/>
    </source>
</evidence>
<dbReference type="InterPro" id="IPR050266">
    <property type="entry name" value="AB_hydrolase_sf"/>
</dbReference>
<dbReference type="AlphaFoldDB" id="A0A085ZM14"/>
<keyword evidence="1" id="KW-0378">Hydrolase</keyword>
<dbReference type="SUPFAM" id="SSF53474">
    <property type="entry name" value="alpha/beta-Hydrolases"/>
    <property type="match status" value="1"/>
</dbReference>
<name>A0A085ZM14_9FLAO</name>
<feature type="domain" description="Serine aminopeptidase S33" evidence="2">
    <location>
        <begin position="80"/>
        <end position="315"/>
    </location>
</feature>
<protein>
    <recommendedName>
        <fullName evidence="2">Serine aminopeptidase S33 domain-containing protein</fullName>
    </recommendedName>
</protein>
<dbReference type="Gene3D" id="3.40.50.1820">
    <property type="entry name" value="alpha/beta hydrolase"/>
    <property type="match status" value="1"/>
</dbReference>
<dbReference type="InterPro" id="IPR029058">
    <property type="entry name" value="AB_hydrolase_fold"/>
</dbReference>
<dbReference type="Pfam" id="PF12146">
    <property type="entry name" value="Hydrolase_4"/>
    <property type="match status" value="1"/>
</dbReference>
<keyword evidence="4" id="KW-1185">Reference proteome</keyword>
<dbReference type="GO" id="GO:0016020">
    <property type="term" value="C:membrane"/>
    <property type="evidence" value="ECO:0007669"/>
    <property type="project" value="TreeGrafter"/>
</dbReference>
<dbReference type="STRING" id="362418.IW19_08090"/>
<dbReference type="Proteomes" id="UP000028715">
    <property type="component" value="Unassembled WGS sequence"/>
</dbReference>
<dbReference type="PANTHER" id="PTHR43798:SF31">
    <property type="entry name" value="AB HYDROLASE SUPERFAMILY PROTEIN YCLE"/>
    <property type="match status" value="1"/>
</dbReference>
<proteinExistence type="predicted"/>
<organism evidence="3 4">
    <name type="scientific">Flavobacterium reichenbachii</name>
    <dbReference type="NCBI Taxonomy" id="362418"/>
    <lineage>
        <taxon>Bacteria</taxon>
        <taxon>Pseudomonadati</taxon>
        <taxon>Bacteroidota</taxon>
        <taxon>Flavobacteriia</taxon>
        <taxon>Flavobacteriales</taxon>
        <taxon>Flavobacteriaceae</taxon>
        <taxon>Flavobacterium</taxon>
    </lineage>
</organism>
<dbReference type="PANTHER" id="PTHR43798">
    <property type="entry name" value="MONOACYLGLYCEROL LIPASE"/>
    <property type="match status" value="1"/>
</dbReference>
<dbReference type="EMBL" id="JPRL01000001">
    <property type="protein sequence ID" value="KFF05478.1"/>
    <property type="molecule type" value="Genomic_DNA"/>
</dbReference>
<accession>A0A085ZM14</accession>
<evidence type="ECO:0000313" key="3">
    <source>
        <dbReference type="EMBL" id="KFF05478.1"/>
    </source>
</evidence>
<dbReference type="GO" id="GO:0016787">
    <property type="term" value="F:hydrolase activity"/>
    <property type="evidence" value="ECO:0007669"/>
    <property type="project" value="UniProtKB-KW"/>
</dbReference>
<evidence type="ECO:0000256" key="1">
    <source>
        <dbReference type="ARBA" id="ARBA00022801"/>
    </source>
</evidence>
<evidence type="ECO:0000259" key="2">
    <source>
        <dbReference type="Pfam" id="PF12146"/>
    </source>
</evidence>